<dbReference type="SUPFAM" id="SSF50800">
    <property type="entry name" value="PK beta-barrel domain-like"/>
    <property type="match status" value="1"/>
</dbReference>
<dbReference type="OrthoDB" id="9804286at2"/>
<dbReference type="PANTHER" id="PTHR36930:SF1">
    <property type="entry name" value="MOSC DOMAIN-CONTAINING PROTEIN"/>
    <property type="match status" value="1"/>
</dbReference>
<evidence type="ECO:0000313" key="2">
    <source>
        <dbReference type="EMBL" id="AFS79887.1"/>
    </source>
</evidence>
<organism evidence="2 3">
    <name type="scientific">Gottschalkia acidurici (strain ATCC 7906 / DSM 604 / BCRC 14475 / CIP 104303 / KCTC 5404 / NCIMB 10678 / 9a)</name>
    <name type="common">Clostridium acidurici</name>
    <dbReference type="NCBI Taxonomy" id="1128398"/>
    <lineage>
        <taxon>Bacteria</taxon>
        <taxon>Bacillati</taxon>
        <taxon>Bacillota</taxon>
        <taxon>Tissierellia</taxon>
        <taxon>Tissierellales</taxon>
        <taxon>Gottschalkiaceae</taxon>
        <taxon>Gottschalkia</taxon>
    </lineage>
</organism>
<sequence>MLGRLSRIYICEEKGKPRELVEIAFLKEDFGMVGDCHSGTGNSNKQLVILLSKDRRDIEESYSNRGICTKRFKENILLDDISLEDLKIGMKVKIGESIVEIKSLGKRCFAECDLVKAQSICPLKEGAIFAKVIQSGKIKVNDSVTVLK</sequence>
<protein>
    <submittedName>
        <fullName evidence="2">MOSC domain-containing protein</fullName>
    </submittedName>
</protein>
<dbReference type="Gene3D" id="2.40.33.20">
    <property type="entry name" value="PK beta-barrel domain-like"/>
    <property type="match status" value="1"/>
</dbReference>
<dbReference type="GO" id="GO:0030170">
    <property type="term" value="F:pyridoxal phosphate binding"/>
    <property type="evidence" value="ECO:0007669"/>
    <property type="project" value="InterPro"/>
</dbReference>
<dbReference type="PANTHER" id="PTHR36930">
    <property type="entry name" value="METAL-SULFUR CLUSTER BIOSYNTHESIS PROTEINS YUAD-RELATED"/>
    <property type="match status" value="1"/>
</dbReference>
<dbReference type="GO" id="GO:0030151">
    <property type="term" value="F:molybdenum ion binding"/>
    <property type="evidence" value="ECO:0007669"/>
    <property type="project" value="InterPro"/>
</dbReference>
<dbReference type="GO" id="GO:0003824">
    <property type="term" value="F:catalytic activity"/>
    <property type="evidence" value="ECO:0007669"/>
    <property type="project" value="InterPro"/>
</dbReference>
<proteinExistence type="predicted"/>
<dbReference type="InterPro" id="IPR052716">
    <property type="entry name" value="MOSC_domain"/>
</dbReference>
<dbReference type="STRING" id="1128398.Curi_c29210"/>
<dbReference type="RefSeq" id="WP_014969021.1">
    <property type="nucleotide sequence ID" value="NC_018664.1"/>
</dbReference>
<name>K0B454_GOTA9</name>
<dbReference type="KEGG" id="cad:Curi_c29210"/>
<evidence type="ECO:0000313" key="3">
    <source>
        <dbReference type="Proteomes" id="UP000006094"/>
    </source>
</evidence>
<gene>
    <name evidence="2" type="ordered locus">Curi_c29210</name>
</gene>
<keyword evidence="3" id="KW-1185">Reference proteome</keyword>
<accession>K0B454</accession>
<dbReference type="Proteomes" id="UP000006094">
    <property type="component" value="Chromosome"/>
</dbReference>
<dbReference type="AlphaFoldDB" id="K0B454"/>
<dbReference type="InterPro" id="IPR011037">
    <property type="entry name" value="Pyrv_Knase-like_insert_dom_sf"/>
</dbReference>
<dbReference type="EMBL" id="CP003326">
    <property type="protein sequence ID" value="AFS79887.1"/>
    <property type="molecule type" value="Genomic_DNA"/>
</dbReference>
<reference evidence="2 3" key="1">
    <citation type="journal article" date="2012" name="PLoS ONE">
        <title>The purine-utilizing bacterium Clostridium acidurici 9a: a genome-guided metabolic reconsideration.</title>
        <authorList>
            <person name="Hartwich K."/>
            <person name="Poehlein A."/>
            <person name="Daniel R."/>
        </authorList>
    </citation>
    <scope>NUCLEOTIDE SEQUENCE [LARGE SCALE GENOMIC DNA]</scope>
    <source>
        <strain evidence="3">ATCC 7906 / DSM 604 / BCRC 14475 / CIP 104303 / KCTC 5404 / NCIMB 10678 / 9a</strain>
    </source>
</reference>
<evidence type="ECO:0000259" key="1">
    <source>
        <dbReference type="Pfam" id="PF03473"/>
    </source>
</evidence>
<dbReference type="Pfam" id="PF03473">
    <property type="entry name" value="MOSC"/>
    <property type="match status" value="1"/>
</dbReference>
<dbReference type="HOGENOM" id="CLU_122785_0_0_9"/>
<feature type="domain" description="MOSC" evidence="1">
    <location>
        <begin position="40"/>
        <end position="145"/>
    </location>
</feature>
<dbReference type="eggNOG" id="COG2258">
    <property type="taxonomic scope" value="Bacteria"/>
</dbReference>
<dbReference type="InterPro" id="IPR005302">
    <property type="entry name" value="MoCF_Sase_C"/>
</dbReference>